<evidence type="ECO:0000256" key="3">
    <source>
        <dbReference type="ARBA" id="ARBA00022499"/>
    </source>
</evidence>
<evidence type="ECO:0000256" key="9">
    <source>
        <dbReference type="ARBA" id="ARBA00022843"/>
    </source>
</evidence>
<organism evidence="19 20">
    <name type="scientific">Bemisia tabaci</name>
    <name type="common">Sweetpotato whitefly</name>
    <name type="synonym">Aleurodes tabaci</name>
    <dbReference type="NCBI Taxonomy" id="7038"/>
    <lineage>
        <taxon>Eukaryota</taxon>
        <taxon>Metazoa</taxon>
        <taxon>Ecdysozoa</taxon>
        <taxon>Arthropoda</taxon>
        <taxon>Hexapoda</taxon>
        <taxon>Insecta</taxon>
        <taxon>Pterygota</taxon>
        <taxon>Neoptera</taxon>
        <taxon>Paraneoptera</taxon>
        <taxon>Hemiptera</taxon>
        <taxon>Sternorrhyncha</taxon>
        <taxon>Aleyrodoidea</taxon>
        <taxon>Aleyrodidae</taxon>
        <taxon>Aleyrodinae</taxon>
        <taxon>Bemisia</taxon>
    </lineage>
</organism>
<evidence type="ECO:0000256" key="5">
    <source>
        <dbReference type="ARBA" id="ARBA00022614"/>
    </source>
</evidence>
<evidence type="ECO:0000256" key="11">
    <source>
        <dbReference type="ARBA" id="ARBA00023136"/>
    </source>
</evidence>
<dbReference type="SUPFAM" id="SSF81383">
    <property type="entry name" value="F-box domain"/>
    <property type="match status" value="1"/>
</dbReference>
<dbReference type="InterPro" id="IPR001810">
    <property type="entry name" value="F-box_dom"/>
</dbReference>
<evidence type="ECO:0000256" key="16">
    <source>
        <dbReference type="ARBA" id="ARBA00077972"/>
    </source>
</evidence>
<reference evidence="19" key="1">
    <citation type="submission" date="2021-12" db="EMBL/GenBank/DDBJ databases">
        <authorList>
            <person name="King R."/>
        </authorList>
    </citation>
    <scope>NUCLEOTIDE SEQUENCE</scope>
</reference>
<keyword evidence="9" id="KW-0832">Ubl conjugation</keyword>
<evidence type="ECO:0000313" key="20">
    <source>
        <dbReference type="Proteomes" id="UP001152759"/>
    </source>
</evidence>
<evidence type="ECO:0000256" key="2">
    <source>
        <dbReference type="ARBA" id="ARBA00004906"/>
    </source>
</evidence>
<evidence type="ECO:0000256" key="15">
    <source>
        <dbReference type="ARBA" id="ARBA00070275"/>
    </source>
</evidence>
<proteinExistence type="predicted"/>
<keyword evidence="3" id="KW-1017">Isopeptide bond</keyword>
<feature type="compositionally biased region" description="Basic and acidic residues" evidence="17">
    <location>
        <begin position="46"/>
        <end position="57"/>
    </location>
</feature>
<dbReference type="EMBL" id="OU963863">
    <property type="protein sequence ID" value="CAH0383829.1"/>
    <property type="molecule type" value="Genomic_DNA"/>
</dbReference>
<keyword evidence="4" id="KW-0597">Phosphoprotein</keyword>
<keyword evidence="20" id="KW-1185">Reference proteome</keyword>
<keyword evidence="6" id="KW-0677">Repeat</keyword>
<keyword evidence="5" id="KW-0433">Leucine-rich repeat</keyword>
<accession>A0A9P0A3Q7</accession>
<evidence type="ECO:0000256" key="4">
    <source>
        <dbReference type="ARBA" id="ARBA00022553"/>
    </source>
</evidence>
<dbReference type="CDD" id="cd22115">
    <property type="entry name" value="F-box_FBXL2-like"/>
    <property type="match status" value="1"/>
</dbReference>
<dbReference type="InterPro" id="IPR036047">
    <property type="entry name" value="F-box-like_dom_sf"/>
</dbReference>
<gene>
    <name evidence="19" type="ORF">BEMITA_LOCUS3237</name>
</gene>
<dbReference type="GO" id="GO:0005516">
    <property type="term" value="F:calmodulin binding"/>
    <property type="evidence" value="ECO:0007669"/>
    <property type="project" value="UniProtKB-KW"/>
</dbReference>
<dbReference type="Pfam" id="PF25372">
    <property type="entry name" value="DUF7885"/>
    <property type="match status" value="2"/>
</dbReference>
<dbReference type="GO" id="GO:1990756">
    <property type="term" value="F:ubiquitin-like ligase-substrate adaptor activity"/>
    <property type="evidence" value="ECO:0007669"/>
    <property type="project" value="UniProtKB-ARBA"/>
</dbReference>
<evidence type="ECO:0000256" key="6">
    <source>
        <dbReference type="ARBA" id="ARBA00022737"/>
    </source>
</evidence>
<dbReference type="GO" id="GO:0016020">
    <property type="term" value="C:membrane"/>
    <property type="evidence" value="ECO:0007669"/>
    <property type="project" value="UniProtKB-SubCell"/>
</dbReference>
<dbReference type="InterPro" id="IPR057207">
    <property type="entry name" value="FBXL15_LRR"/>
</dbReference>
<dbReference type="FunFam" id="3.80.10.10:FF:000060">
    <property type="entry name" value="F-box/LRR-repeat protein 20 isoform 2"/>
    <property type="match status" value="1"/>
</dbReference>
<dbReference type="GO" id="GO:0031146">
    <property type="term" value="P:SCF-dependent proteasomal ubiquitin-dependent protein catabolic process"/>
    <property type="evidence" value="ECO:0007669"/>
    <property type="project" value="TreeGrafter"/>
</dbReference>
<dbReference type="PANTHER" id="PTHR13318">
    <property type="entry name" value="PARTNER OF PAIRED, ISOFORM B-RELATED"/>
    <property type="match status" value="1"/>
</dbReference>
<dbReference type="FunFam" id="3.80.10.10:FF:000042">
    <property type="entry name" value="F-box/LRR-repeat protein 20 isoform 2"/>
    <property type="match status" value="1"/>
</dbReference>
<dbReference type="GO" id="GO:0019005">
    <property type="term" value="C:SCF ubiquitin ligase complex"/>
    <property type="evidence" value="ECO:0007669"/>
    <property type="project" value="TreeGrafter"/>
</dbReference>
<comment type="subcellular location">
    <subcellularLocation>
        <location evidence="1">Membrane</location>
        <topology evidence="1">Lipid-anchor</topology>
    </subcellularLocation>
</comment>
<dbReference type="SMART" id="SM00256">
    <property type="entry name" value="FBOX"/>
    <property type="match status" value="1"/>
</dbReference>
<dbReference type="Proteomes" id="UP001152759">
    <property type="component" value="Chromosome 2"/>
</dbReference>
<evidence type="ECO:0000256" key="14">
    <source>
        <dbReference type="ARBA" id="ARBA00065449"/>
    </source>
</evidence>
<dbReference type="PROSITE" id="PS50181">
    <property type="entry name" value="FBOX"/>
    <property type="match status" value="1"/>
</dbReference>
<dbReference type="GO" id="GO:0031347">
    <property type="term" value="P:regulation of defense response"/>
    <property type="evidence" value="ECO:0007669"/>
    <property type="project" value="UniProtKB-ARBA"/>
</dbReference>
<evidence type="ECO:0000259" key="18">
    <source>
        <dbReference type="PROSITE" id="PS50181"/>
    </source>
</evidence>
<dbReference type="Gene3D" id="3.80.10.10">
    <property type="entry name" value="Ribonuclease Inhibitor"/>
    <property type="match status" value="2"/>
</dbReference>
<dbReference type="FunFam" id="1.20.1280.50:FF:000013">
    <property type="entry name" value="F-box/LRR-repeat protein 20 isoform X1"/>
    <property type="match status" value="1"/>
</dbReference>
<feature type="region of interest" description="Disordered" evidence="17">
    <location>
        <begin position="38"/>
        <end position="57"/>
    </location>
</feature>
<evidence type="ECO:0000313" key="19">
    <source>
        <dbReference type="EMBL" id="CAH0383829.1"/>
    </source>
</evidence>
<evidence type="ECO:0000256" key="8">
    <source>
        <dbReference type="ARBA" id="ARBA00022837"/>
    </source>
</evidence>
<dbReference type="GO" id="GO:0016567">
    <property type="term" value="P:protein ubiquitination"/>
    <property type="evidence" value="ECO:0007669"/>
    <property type="project" value="UniProtKB-ARBA"/>
</dbReference>
<dbReference type="PANTHER" id="PTHR13318:SF165">
    <property type="entry name" value="F-BOX_LRR-REPEAT PROTEIN FBXL-1"/>
    <property type="match status" value="1"/>
</dbReference>
<protein>
    <recommendedName>
        <fullName evidence="15">F-box/LRR-repeat protein 2</fullName>
    </recommendedName>
    <alternativeName>
        <fullName evidence="16">F-box and leucine-rich repeat protein 2</fullName>
    </alternativeName>
</protein>
<comment type="pathway">
    <text evidence="2">Protein modification; protein ubiquitination.</text>
</comment>
<keyword evidence="7" id="KW-0833">Ubl conjugation pathway</keyword>
<keyword evidence="11" id="KW-0472">Membrane</keyword>
<evidence type="ECO:0000256" key="7">
    <source>
        <dbReference type="ARBA" id="ARBA00022786"/>
    </source>
</evidence>
<keyword evidence="8" id="KW-0106">Calcium</keyword>
<evidence type="ECO:0000256" key="1">
    <source>
        <dbReference type="ARBA" id="ARBA00004635"/>
    </source>
</evidence>
<evidence type="ECO:0000256" key="12">
    <source>
        <dbReference type="ARBA" id="ARBA00023288"/>
    </source>
</evidence>
<keyword evidence="10" id="KW-0112">Calmodulin-binding</keyword>
<dbReference type="SMART" id="SM00367">
    <property type="entry name" value="LRR_CC"/>
    <property type="match status" value="11"/>
</dbReference>
<evidence type="ECO:0000256" key="10">
    <source>
        <dbReference type="ARBA" id="ARBA00022860"/>
    </source>
</evidence>
<sequence length="523" mass="58441">MSVCNLRSEIAHLVNFQLQSSVSTYSLLCSVNVKTLDNTHGSKSPRSNDSDKASDKAFEGNDSFEATMKHNYIQNYQQQGKPEKTVGNDFWSGKVRKMKLARVFLEDDAQINKKLPRELLLRIFSYLDVVSLCRCAQVSKAWNILALDGSNWQRIDLFDFQTDVEGPVIENISRRCGGFLRRLSLHGCQSIGDGSMRTLAHMCVNIEDLNLNGCKRITDSTCQSLSQNCNKLQKLDLTSCPAVTDLSLKAISDGCPCLTHINISWCENITENGVEALSRGCSKLKSFISKGCAQLTNKAVSCLAQFCPNLEVINLHGCSNLEDEAVVNLAVHCANLHYLCLSGCQKLTDNSLIILAHQCPQINTLEVARCSQFTDAGFQELARHCRLLEKMDLEECVLITDATLIHLAMGCPRLEKLSLSHCELITDDGIRHLTVSPCAAEHLTVLELDNCPLISDLSLQHLYVCHNLQRIELYDCQLITRHAIRRLRMHLPNIKVHAYFAPLTPPPSSGNSRQRYCRCCVIL</sequence>
<dbReference type="InterPro" id="IPR032675">
    <property type="entry name" value="LRR_dom_sf"/>
</dbReference>
<dbReference type="Gene3D" id="1.20.1280.50">
    <property type="match status" value="1"/>
</dbReference>
<dbReference type="InterPro" id="IPR006553">
    <property type="entry name" value="Leu-rich_rpt_Cys-con_subtyp"/>
</dbReference>
<keyword evidence="12" id="KW-0449">Lipoprotein</keyword>
<evidence type="ECO:0000256" key="13">
    <source>
        <dbReference type="ARBA" id="ARBA00023289"/>
    </source>
</evidence>
<evidence type="ECO:0000256" key="17">
    <source>
        <dbReference type="SAM" id="MobiDB-lite"/>
    </source>
</evidence>
<dbReference type="Pfam" id="PF12937">
    <property type="entry name" value="F-box-like"/>
    <property type="match status" value="1"/>
</dbReference>
<dbReference type="SUPFAM" id="SSF52047">
    <property type="entry name" value="RNI-like"/>
    <property type="match status" value="1"/>
</dbReference>
<keyword evidence="13" id="KW-0636">Prenylation</keyword>
<dbReference type="AlphaFoldDB" id="A0A9P0A3Q7"/>
<feature type="domain" description="F-box" evidence="18">
    <location>
        <begin position="109"/>
        <end position="155"/>
    </location>
</feature>
<comment type="subunit">
    <text evidence="14">Part of the SCF (SKP1-CUL1-F-box) E3 ubiquitin-protein ligase complex SCF(FBXL2) composed of CUL1, SKP1, RBX1 and FBXL2. Interacts with calmodulin; may antagonize substrate ubiquitination by SCF(FBXL2). May interact with PIK3R1. Interacts with PTPN13.</text>
</comment>
<name>A0A9P0A3Q7_BEMTA</name>